<dbReference type="InterPro" id="IPR019557">
    <property type="entry name" value="AminoTfrase-like_pln_mobile"/>
</dbReference>
<evidence type="ECO:0000313" key="3">
    <source>
        <dbReference type="Proteomes" id="UP001358586"/>
    </source>
</evidence>
<gene>
    <name evidence="2" type="ORF">PVK06_008350</name>
</gene>
<dbReference type="InterPro" id="IPR044824">
    <property type="entry name" value="MAIN-like"/>
</dbReference>
<protein>
    <recommendedName>
        <fullName evidence="1">Aminotransferase-like plant mobile domain-containing protein</fullName>
    </recommendedName>
</protein>
<comment type="caution">
    <text evidence="2">The sequence shown here is derived from an EMBL/GenBank/DDBJ whole genome shotgun (WGS) entry which is preliminary data.</text>
</comment>
<dbReference type="PANTHER" id="PTHR46033:SF8">
    <property type="entry name" value="PROTEIN MAINTENANCE OF MERISTEMS-LIKE"/>
    <property type="match status" value="1"/>
</dbReference>
<evidence type="ECO:0000259" key="1">
    <source>
        <dbReference type="Pfam" id="PF10536"/>
    </source>
</evidence>
<name>A0ABR0QJY3_GOSAR</name>
<organism evidence="2 3">
    <name type="scientific">Gossypium arboreum</name>
    <name type="common">Tree cotton</name>
    <name type="synonym">Gossypium nanking</name>
    <dbReference type="NCBI Taxonomy" id="29729"/>
    <lineage>
        <taxon>Eukaryota</taxon>
        <taxon>Viridiplantae</taxon>
        <taxon>Streptophyta</taxon>
        <taxon>Embryophyta</taxon>
        <taxon>Tracheophyta</taxon>
        <taxon>Spermatophyta</taxon>
        <taxon>Magnoliopsida</taxon>
        <taxon>eudicotyledons</taxon>
        <taxon>Gunneridae</taxon>
        <taxon>Pentapetalae</taxon>
        <taxon>rosids</taxon>
        <taxon>malvids</taxon>
        <taxon>Malvales</taxon>
        <taxon>Malvaceae</taxon>
        <taxon>Malvoideae</taxon>
        <taxon>Gossypium</taxon>
    </lineage>
</organism>
<dbReference type="Pfam" id="PF10536">
    <property type="entry name" value="PMD"/>
    <property type="match status" value="1"/>
</dbReference>
<keyword evidence="3" id="KW-1185">Reference proteome</keyword>
<reference evidence="2 3" key="1">
    <citation type="submission" date="2023-03" db="EMBL/GenBank/DDBJ databases">
        <title>WGS of Gossypium arboreum.</title>
        <authorList>
            <person name="Yu D."/>
        </authorList>
    </citation>
    <scope>NUCLEOTIDE SEQUENCE [LARGE SCALE GENOMIC DNA]</scope>
    <source>
        <tissue evidence="2">Leaf</tissue>
    </source>
</reference>
<feature type="domain" description="Aminotransferase-like plant mobile" evidence="1">
    <location>
        <begin position="2"/>
        <end position="173"/>
    </location>
</feature>
<proteinExistence type="predicted"/>
<evidence type="ECO:0000313" key="2">
    <source>
        <dbReference type="EMBL" id="KAK5839549.1"/>
    </source>
</evidence>
<accession>A0ABR0QJY3</accession>
<sequence>MAGCLGLLQSWALYRMPFLAAVRHQPYSWPLINSFKWATSPGIGASQTLIICRQMIEAYAREKFLWMSYSALNIATHIPQWVHAKAQMWCINKPVFSFLTVEWYNGDRVMQQFGCRQFVSVEPHKTMRGKHTTDWSVEHQFYVALWNARYDKLLEMHFCLFDFSPSTEYMQWYMTRWRIYLYGGQLIMVPGHGYRRGNQPMGELADQHMAEPDLEAQPLNTLDQWVNAFCDESQSSSYHLDIGSSSSYHPNMGVRVHITWT</sequence>
<dbReference type="EMBL" id="JARKNE010000003">
    <property type="protein sequence ID" value="KAK5839549.1"/>
    <property type="molecule type" value="Genomic_DNA"/>
</dbReference>
<dbReference type="PANTHER" id="PTHR46033">
    <property type="entry name" value="PROTEIN MAIN-LIKE 2"/>
    <property type="match status" value="1"/>
</dbReference>
<dbReference type="Proteomes" id="UP001358586">
    <property type="component" value="Chromosome 3"/>
</dbReference>